<keyword evidence="2" id="KW-1185">Reference proteome</keyword>
<dbReference type="InterPro" id="IPR027417">
    <property type="entry name" value="P-loop_NTPase"/>
</dbReference>
<comment type="caution">
    <text evidence="1">The sequence shown here is derived from an EMBL/GenBank/DDBJ whole genome shotgun (WGS) entry which is preliminary data.</text>
</comment>
<accession>A0A4Q7XX83</accession>
<dbReference type="PANTHER" id="PTHR10799">
    <property type="entry name" value="SNF2/RAD54 HELICASE FAMILY"/>
    <property type="match status" value="1"/>
</dbReference>
<dbReference type="AlphaFoldDB" id="A0A4Q7XX83"/>
<evidence type="ECO:0000313" key="2">
    <source>
        <dbReference type="Proteomes" id="UP000292958"/>
    </source>
</evidence>
<dbReference type="Gene3D" id="3.40.50.300">
    <property type="entry name" value="P-loop containing nucleotide triphosphate hydrolases"/>
    <property type="match status" value="2"/>
</dbReference>
<protein>
    <recommendedName>
        <fullName evidence="3">Type III restriction/modification enzyme restriction subunit</fullName>
    </recommendedName>
</protein>
<dbReference type="EMBL" id="SHKW01000008">
    <property type="protein sequence ID" value="RZU28972.1"/>
    <property type="molecule type" value="Genomic_DNA"/>
</dbReference>
<organism evidence="1 2">
    <name type="scientific">Edaphobacter modestus</name>
    <dbReference type="NCBI Taxonomy" id="388466"/>
    <lineage>
        <taxon>Bacteria</taxon>
        <taxon>Pseudomonadati</taxon>
        <taxon>Acidobacteriota</taxon>
        <taxon>Terriglobia</taxon>
        <taxon>Terriglobales</taxon>
        <taxon>Acidobacteriaceae</taxon>
        <taxon>Edaphobacter</taxon>
    </lineage>
</organism>
<sequence length="799" mass="88939">MAALNTIFDYLREYASSLGDRIVESYQPLHKPEDELSPEIAKLKRRPLPAQALAIMGTAKSLITANSARIVAECGTGKTLMSMATCFVHANGKRFTSIVMCPPHLPKKWAREVFMTIPNVRVFLVEDMRNNGDPRKPHGVVEVVYRNGKIERKGLSLSVSQLRLMGPKGFKKLCPQNAFFVMSKEKGKLSYFWRHAFNVAKSGPNLGNVVSIDSGRPVDDSTGGNLTRLSFDNRKLSETFARPSDGTKVHTALWQADKSKIQRMAPLEYMGRYMHDFFDYAIADELHQLGGDTAQGNGLAVLGRIAKKLIGLTGTMMGGYADDLYNVLYRMDAPQMAREGYAWGGEGRSVFQSTYGVSEEIVKREVEDNSCSKASKASVTVKRKPGCSPLLFGKYLMENTAFVSLEDIAANMPAYNESVIPVQLEGELEKAYNDIRDAIKDALKKYPRNASLTSLMLNTLLCYPDHPFGFNTLYAKVRDKQTGELETVHVCDPADLDQGVLYPKEKALLDDVNAEITQGRRVQVFATYTGAHDVTARLKWVFEQAGLRTAVLKSSVGTDAREAWYEARLAEGVQVVIAHPKLVETGLDLLEFPTIYFYETGFSLYTLRQASRRSWRIGQKHAVRVKFLMYTGTAQESQIRLMGKKLLVAMMMEGKFSGEGLDGFEEDDDMMTSMVRELLEEGGVGESADAIWQNLERERALHVPEPTTVEVNAVLEQVAAESDLTFDGTDELSFDAVVEEVAEPEAESAPFLVETSVIVADPIPTPQTNVLMFAAMKPKQSSRRKQPVVEYEDQMQLFG</sequence>
<name>A0A4Q7XX83_9BACT</name>
<reference evidence="1 2" key="1">
    <citation type="submission" date="2019-02" db="EMBL/GenBank/DDBJ databases">
        <title>Genomic Encyclopedia of Archaeal and Bacterial Type Strains, Phase II (KMG-II): from individual species to whole genera.</title>
        <authorList>
            <person name="Goeker M."/>
        </authorList>
    </citation>
    <scope>NUCLEOTIDE SEQUENCE [LARGE SCALE GENOMIC DNA]</scope>
    <source>
        <strain evidence="1 2">DSM 18101</strain>
    </source>
</reference>
<evidence type="ECO:0008006" key="3">
    <source>
        <dbReference type="Google" id="ProtNLM"/>
    </source>
</evidence>
<dbReference type="OrthoDB" id="9760715at2"/>
<evidence type="ECO:0000313" key="1">
    <source>
        <dbReference type="EMBL" id="RZU28972.1"/>
    </source>
</evidence>
<dbReference type="Proteomes" id="UP000292958">
    <property type="component" value="Unassembled WGS sequence"/>
</dbReference>
<gene>
    <name evidence="1" type="ORF">BDD14_6558</name>
</gene>
<dbReference type="RefSeq" id="WP_130425390.1">
    <property type="nucleotide sequence ID" value="NZ_SHKW01000008.1"/>
</dbReference>
<proteinExistence type="predicted"/>
<dbReference type="SUPFAM" id="SSF52540">
    <property type="entry name" value="P-loop containing nucleoside triphosphate hydrolases"/>
    <property type="match status" value="2"/>
</dbReference>